<proteinExistence type="predicted"/>
<reference evidence="1" key="1">
    <citation type="submission" date="2018-02" db="EMBL/GenBank/DDBJ databases">
        <title>Rhizophora mucronata_Transcriptome.</title>
        <authorList>
            <person name="Meera S.P."/>
            <person name="Sreeshan A."/>
            <person name="Augustine A."/>
        </authorList>
    </citation>
    <scope>NUCLEOTIDE SEQUENCE</scope>
    <source>
        <tissue evidence="1">Leaf</tissue>
    </source>
</reference>
<dbReference type="EMBL" id="GGEC01082016">
    <property type="protein sequence ID" value="MBX62500.1"/>
    <property type="molecule type" value="Transcribed_RNA"/>
</dbReference>
<name>A0A2P2Q6D0_RHIMU</name>
<sequence length="112" mass="12561">MFGRANPRVIAHFRHGIPPASAKAGAGGAPPVALVFQGRNDRFQGPAWRVPVRDHELTDLGRTQCRSALKNLLHLGKQLVILDSQVTIRQCLERREITQREMDMDINPTRSE</sequence>
<organism evidence="1">
    <name type="scientific">Rhizophora mucronata</name>
    <name type="common">Asiatic mangrove</name>
    <dbReference type="NCBI Taxonomy" id="61149"/>
    <lineage>
        <taxon>Eukaryota</taxon>
        <taxon>Viridiplantae</taxon>
        <taxon>Streptophyta</taxon>
        <taxon>Embryophyta</taxon>
        <taxon>Tracheophyta</taxon>
        <taxon>Spermatophyta</taxon>
        <taxon>Magnoliopsida</taxon>
        <taxon>eudicotyledons</taxon>
        <taxon>Gunneridae</taxon>
        <taxon>Pentapetalae</taxon>
        <taxon>rosids</taxon>
        <taxon>fabids</taxon>
        <taxon>Malpighiales</taxon>
        <taxon>Rhizophoraceae</taxon>
        <taxon>Rhizophora</taxon>
    </lineage>
</organism>
<accession>A0A2P2Q6D0</accession>
<dbReference type="AlphaFoldDB" id="A0A2P2Q6D0"/>
<protein>
    <submittedName>
        <fullName evidence="1">Uncharacterized protein</fullName>
    </submittedName>
</protein>
<evidence type="ECO:0000313" key="1">
    <source>
        <dbReference type="EMBL" id="MBX62500.1"/>
    </source>
</evidence>